<reference evidence="1 2" key="1">
    <citation type="submission" date="2024-01" db="EMBL/GenBank/DDBJ databases">
        <title>A draft genome for a cacao thread blight-causing isolate of Paramarasmius palmivorus.</title>
        <authorList>
            <person name="Baruah I.K."/>
            <person name="Bukari Y."/>
            <person name="Amoako-Attah I."/>
            <person name="Meinhardt L.W."/>
            <person name="Bailey B.A."/>
            <person name="Cohen S.P."/>
        </authorList>
    </citation>
    <scope>NUCLEOTIDE SEQUENCE [LARGE SCALE GENOMIC DNA]</scope>
    <source>
        <strain evidence="1 2">GH-12</strain>
    </source>
</reference>
<dbReference type="SUPFAM" id="SSF52047">
    <property type="entry name" value="RNI-like"/>
    <property type="match status" value="1"/>
</dbReference>
<dbReference type="AlphaFoldDB" id="A0AAW0C123"/>
<protein>
    <recommendedName>
        <fullName evidence="3">F-box domain-containing protein</fullName>
    </recommendedName>
</protein>
<sequence>MDETGKDVTMKGVAIEGDLNWISSSGTASSQQRALAHHATFSPIERLPDEVLSSIFVCFAARKRIIKVVFNSSLNRHTYKLGWIVITHVCGRWRTVALSTVTLWCQPYFLIPDMAREMLRRSKGAPLAMAFPQLRGAAWDVILEAATKHLSHTFSLDIVANTRTKELLLLMTQPAPLLTHLSIYRDDEDIFDLPDSFLGNEIPPLKSLHLDGVHVPLDSPLYRNVTNLILRTSNPDFQNHYSTKQWINFLHGMPGLEILELVGVLPRSDSVAPESKEPVHLPHLTNASFSSALPQITNFLQYISMSETAYIRLMNCTFTAVTPTGMVDELALLRPVLAGIASTKQRPIGSLVVSNEERCPCCVFPLLSFQTWIRDTVESDHDSESQYRTGDYYYKGSIRLDVEVSLHGMAFFNADTIMKEMTQSFDLNHLHTLGLETQNDPISTETLRECFGTLPKLRNLSVSQRMIYMFVHAIQVFPEHPLYMIDEDSDDPRDPPQQVFTKLRTLRIHDTDLTHPGSSGQWRAIESMDYWYGFLRIPLPKVLFSQCILFGQQVAYLREHSMDLEDGCRTVEVDEAGWDEYYRADEPFHSVFGEDD</sequence>
<organism evidence="1 2">
    <name type="scientific">Paramarasmius palmivorus</name>
    <dbReference type="NCBI Taxonomy" id="297713"/>
    <lineage>
        <taxon>Eukaryota</taxon>
        <taxon>Fungi</taxon>
        <taxon>Dikarya</taxon>
        <taxon>Basidiomycota</taxon>
        <taxon>Agaricomycotina</taxon>
        <taxon>Agaricomycetes</taxon>
        <taxon>Agaricomycetidae</taxon>
        <taxon>Agaricales</taxon>
        <taxon>Marasmiineae</taxon>
        <taxon>Marasmiaceae</taxon>
        <taxon>Paramarasmius</taxon>
    </lineage>
</organism>
<evidence type="ECO:0000313" key="2">
    <source>
        <dbReference type="Proteomes" id="UP001383192"/>
    </source>
</evidence>
<accession>A0AAW0C123</accession>
<dbReference type="EMBL" id="JAYKXP010000068">
    <property type="protein sequence ID" value="KAK7032077.1"/>
    <property type="molecule type" value="Genomic_DNA"/>
</dbReference>
<proteinExistence type="predicted"/>
<gene>
    <name evidence="1" type="ORF">VNI00_013446</name>
</gene>
<evidence type="ECO:0008006" key="3">
    <source>
        <dbReference type="Google" id="ProtNLM"/>
    </source>
</evidence>
<name>A0AAW0C123_9AGAR</name>
<evidence type="ECO:0000313" key="1">
    <source>
        <dbReference type="EMBL" id="KAK7032077.1"/>
    </source>
</evidence>
<keyword evidence="2" id="KW-1185">Reference proteome</keyword>
<dbReference type="Proteomes" id="UP001383192">
    <property type="component" value="Unassembled WGS sequence"/>
</dbReference>
<comment type="caution">
    <text evidence="1">The sequence shown here is derived from an EMBL/GenBank/DDBJ whole genome shotgun (WGS) entry which is preliminary data.</text>
</comment>